<reference evidence="2" key="1">
    <citation type="submission" date="2021-01" db="EMBL/GenBank/DDBJ databases">
        <authorList>
            <person name="Corre E."/>
            <person name="Pelletier E."/>
            <person name="Niang G."/>
            <person name="Scheremetjew M."/>
            <person name="Finn R."/>
            <person name="Kale V."/>
            <person name="Holt S."/>
            <person name="Cochrane G."/>
            <person name="Meng A."/>
            <person name="Brown T."/>
            <person name="Cohen L."/>
        </authorList>
    </citation>
    <scope>NUCLEOTIDE SEQUENCE</scope>
    <source>
        <strain evidence="2">CCCM811</strain>
    </source>
</reference>
<evidence type="ECO:0000256" key="1">
    <source>
        <dbReference type="SAM" id="MobiDB-lite"/>
    </source>
</evidence>
<gene>
    <name evidence="2" type="ORF">LGLO00237_LOCUS2284</name>
</gene>
<proteinExistence type="predicted"/>
<organism evidence="2">
    <name type="scientific">Lotharella globosa</name>
    <dbReference type="NCBI Taxonomy" id="91324"/>
    <lineage>
        <taxon>Eukaryota</taxon>
        <taxon>Sar</taxon>
        <taxon>Rhizaria</taxon>
        <taxon>Cercozoa</taxon>
        <taxon>Chlorarachniophyceae</taxon>
        <taxon>Lotharella</taxon>
    </lineage>
</organism>
<dbReference type="EMBL" id="HBIV01003349">
    <property type="protein sequence ID" value="CAE0647186.1"/>
    <property type="molecule type" value="Transcribed_RNA"/>
</dbReference>
<feature type="region of interest" description="Disordered" evidence="1">
    <location>
        <begin position="1"/>
        <end position="66"/>
    </location>
</feature>
<accession>A0A7S4DG12</accession>
<name>A0A7S4DG12_9EUKA</name>
<protein>
    <submittedName>
        <fullName evidence="2">Uncharacterized protein</fullName>
    </submittedName>
</protein>
<dbReference type="AlphaFoldDB" id="A0A7S4DG12"/>
<evidence type="ECO:0000313" key="2">
    <source>
        <dbReference type="EMBL" id="CAE0647186.1"/>
    </source>
</evidence>
<sequence length="266" mass="30530">MKAAKLSCNPPRNSYHQPPRALQERSGSEVMSPSKKRARPENVNIDPNKSRRLSVDVGDASSGKPSPLKNLFLDGSRWALSPFCGSKREAGAVNPFKMAKMCRERLTVVMFSVAQKAVKGDKSAAAVVIQESELKVNELQEIAKAPEQEQRDQFEKLFRIYIKNLIKQTRCLYDSKGLCKVKWINLLPTFQSRFGVSACNMEDYIKTIENVEKLKGLYQYFFCLYLDTLCFKKHREKWNKMFPKKRNLVLDEDLDIGHCDAFEDFC</sequence>